<reference evidence="1" key="1">
    <citation type="submission" date="2023-05" db="EMBL/GenBank/DDBJ databases">
        <authorList>
            <consortium name="ELIXIR-Norway"/>
        </authorList>
    </citation>
    <scope>NUCLEOTIDE SEQUENCE</scope>
</reference>
<proteinExistence type="predicted"/>
<evidence type="ECO:0000313" key="2">
    <source>
        <dbReference type="Proteomes" id="UP001162501"/>
    </source>
</evidence>
<organism evidence="1 2">
    <name type="scientific">Rangifer tarandus platyrhynchus</name>
    <name type="common">Svalbard reindeer</name>
    <dbReference type="NCBI Taxonomy" id="3082113"/>
    <lineage>
        <taxon>Eukaryota</taxon>
        <taxon>Metazoa</taxon>
        <taxon>Chordata</taxon>
        <taxon>Craniata</taxon>
        <taxon>Vertebrata</taxon>
        <taxon>Euteleostomi</taxon>
        <taxon>Mammalia</taxon>
        <taxon>Eutheria</taxon>
        <taxon>Laurasiatheria</taxon>
        <taxon>Artiodactyla</taxon>
        <taxon>Ruminantia</taxon>
        <taxon>Pecora</taxon>
        <taxon>Cervidae</taxon>
        <taxon>Odocoileinae</taxon>
        <taxon>Rangifer</taxon>
    </lineage>
</organism>
<accession>A0ACB0DRH7</accession>
<name>A0ACB0DRH7_RANTA</name>
<dbReference type="Proteomes" id="UP001162501">
    <property type="component" value="Chromosome 1"/>
</dbReference>
<sequence length="66" mass="7484">MRLTRVCRENLGTQENLVPSPPLRPGSRQSEPGLRRARVLEFSTVRDFLVADVTKYRIFSGHTALS</sequence>
<gene>
    <name evidence="1" type="ORF">MRATA1EN3_LOCUS2112</name>
</gene>
<dbReference type="EMBL" id="OX596085">
    <property type="protein sequence ID" value="CAI9690899.1"/>
    <property type="molecule type" value="Genomic_DNA"/>
</dbReference>
<protein>
    <submittedName>
        <fullName evidence="1">Uncharacterized protein</fullName>
    </submittedName>
</protein>
<evidence type="ECO:0000313" key="1">
    <source>
        <dbReference type="EMBL" id="CAI9690899.1"/>
    </source>
</evidence>